<evidence type="ECO:0000256" key="2">
    <source>
        <dbReference type="ARBA" id="ARBA00012282"/>
    </source>
</evidence>
<dbReference type="Pfam" id="PF12792">
    <property type="entry name" value="CSS-motif"/>
    <property type="match status" value="1"/>
</dbReference>
<evidence type="ECO:0000256" key="10">
    <source>
        <dbReference type="SAM" id="Phobius"/>
    </source>
</evidence>
<dbReference type="EMBL" id="NKHF01000037">
    <property type="protein sequence ID" value="PCK32201.1"/>
    <property type="molecule type" value="Genomic_DNA"/>
</dbReference>
<evidence type="ECO:0000256" key="3">
    <source>
        <dbReference type="ARBA" id="ARBA00022475"/>
    </source>
</evidence>
<dbReference type="PANTHER" id="PTHR33121:SF79">
    <property type="entry name" value="CYCLIC DI-GMP PHOSPHODIESTERASE PDED-RELATED"/>
    <property type="match status" value="1"/>
</dbReference>
<dbReference type="Proteomes" id="UP000228621">
    <property type="component" value="Unassembled WGS sequence"/>
</dbReference>
<evidence type="ECO:0000256" key="8">
    <source>
        <dbReference type="ARBA" id="ARBA00023136"/>
    </source>
</evidence>
<feature type="transmembrane region" description="Helical" evidence="10">
    <location>
        <begin position="255"/>
        <end position="276"/>
    </location>
</feature>
<evidence type="ECO:0000256" key="7">
    <source>
        <dbReference type="ARBA" id="ARBA00022989"/>
    </source>
</evidence>
<organism evidence="12 13">
    <name type="scientific">Pseudoalteromonas piscicida</name>
    <dbReference type="NCBI Taxonomy" id="43662"/>
    <lineage>
        <taxon>Bacteria</taxon>
        <taxon>Pseudomonadati</taxon>
        <taxon>Pseudomonadota</taxon>
        <taxon>Gammaproteobacteria</taxon>
        <taxon>Alteromonadales</taxon>
        <taxon>Pseudoalteromonadaceae</taxon>
        <taxon>Pseudoalteromonas</taxon>
    </lineage>
</organism>
<dbReference type="PROSITE" id="PS50883">
    <property type="entry name" value="EAL"/>
    <property type="match status" value="1"/>
</dbReference>
<accession>A0A2A5JSE9</accession>
<dbReference type="Pfam" id="PF00563">
    <property type="entry name" value="EAL"/>
    <property type="match status" value="1"/>
</dbReference>
<keyword evidence="4" id="KW-0973">c-di-GMP</keyword>
<dbReference type="AlphaFoldDB" id="A0A2A5JSE9"/>
<evidence type="ECO:0000313" key="13">
    <source>
        <dbReference type="Proteomes" id="UP000228621"/>
    </source>
</evidence>
<keyword evidence="5 10" id="KW-0812">Transmembrane</keyword>
<feature type="domain" description="EAL" evidence="11">
    <location>
        <begin position="282"/>
        <end position="530"/>
    </location>
</feature>
<evidence type="ECO:0000256" key="4">
    <source>
        <dbReference type="ARBA" id="ARBA00022636"/>
    </source>
</evidence>
<dbReference type="Gene3D" id="3.20.20.450">
    <property type="entry name" value="EAL domain"/>
    <property type="match status" value="1"/>
</dbReference>
<comment type="caution">
    <text evidence="12">The sequence shown here is derived from an EMBL/GenBank/DDBJ whole genome shotgun (WGS) entry which is preliminary data.</text>
</comment>
<keyword evidence="7 10" id="KW-1133">Transmembrane helix</keyword>
<dbReference type="InterPro" id="IPR050706">
    <property type="entry name" value="Cyclic-di-GMP_PDE-like"/>
</dbReference>
<evidence type="ECO:0000256" key="1">
    <source>
        <dbReference type="ARBA" id="ARBA00004651"/>
    </source>
</evidence>
<keyword evidence="13" id="KW-1185">Reference proteome</keyword>
<dbReference type="InterPro" id="IPR001633">
    <property type="entry name" value="EAL_dom"/>
</dbReference>
<gene>
    <name evidence="12" type="ORF">CEX98_08450</name>
</gene>
<evidence type="ECO:0000313" key="12">
    <source>
        <dbReference type="EMBL" id="PCK32201.1"/>
    </source>
</evidence>
<name>A0A2A5JSE9_PSEO7</name>
<dbReference type="GO" id="GO:0005886">
    <property type="term" value="C:plasma membrane"/>
    <property type="evidence" value="ECO:0007669"/>
    <property type="project" value="UniProtKB-SubCell"/>
</dbReference>
<dbReference type="CDD" id="cd01948">
    <property type="entry name" value="EAL"/>
    <property type="match status" value="1"/>
</dbReference>
<dbReference type="EC" id="3.1.4.52" evidence="2"/>
<keyword evidence="8 10" id="KW-0472">Membrane</keyword>
<keyword evidence="3" id="KW-1003">Cell membrane</keyword>
<dbReference type="GO" id="GO:0071111">
    <property type="term" value="F:cyclic-guanylate-specific phosphodiesterase activity"/>
    <property type="evidence" value="ECO:0007669"/>
    <property type="project" value="UniProtKB-EC"/>
</dbReference>
<reference evidence="13" key="1">
    <citation type="journal article" date="2019" name="Genome Announc.">
        <title>Draft Genome Sequence of Pseudoalteromonas piscicida Strain 36Y ROTHPW, an Hypersaline Seawater Isolate from the South Coast of Sonora, Mexico.</title>
        <authorList>
            <person name="Sanchez-Diaz R."/>
            <person name="Molina-Garza Z.J."/>
            <person name="Cruz-Suarez L.E."/>
            <person name="Selvin J."/>
            <person name="Kiran G.S."/>
            <person name="Ibarra-Gamez J.C."/>
            <person name="Gomez-Gil B."/>
            <person name="Galaviz-Silva L."/>
        </authorList>
    </citation>
    <scope>NUCLEOTIDE SEQUENCE [LARGE SCALE GENOMIC DNA]</scope>
    <source>
        <strain evidence="13">36Y_RITHPW</strain>
    </source>
</reference>
<dbReference type="SUPFAM" id="SSF141868">
    <property type="entry name" value="EAL domain-like"/>
    <property type="match status" value="1"/>
</dbReference>
<sequence>MRGAHSLSKLLKNIFIAWLSCSFVFAIVAAFTYVHLKETAKANLVTVASRIVSDINKEFVVVDDTLKHAVHLSANCDPQSLHNMRRLVFENPGMSEIGIIDPKGKLVCNSFGRLSPPVNTSAPLKQSGLRYYGPIITDYLELPAFVLARTRDDGYEVNVLMPDHWLKSMLDISAHHNTDFAALVDNATGVPIFLNGDYSLPIRQKLFPAANHRVVEGHFDDGKVKFAYIAAIPSLPQLSLIIAKNDDKLVNIGWLWLLLWGVLYGSSWGGLTLLLISYDKRQLSSKTQILRALANEELFNVYQPLVDAHSENIIGVEVLIRWRHPLEGVLGPAYFVPEAERDGTILDISIAQVEEAVRDLSEILLSQPNFKVSFNVNGLLLGSKRYIDTLLKAKNHITSLTIELTERDVLTQAQTKTVLNELKRAGIEIAIDDFGTGYSGLQYLQSFPIDLLKIDQSFVASIGLDTLQSPVLSAVIDMAEKLDKRLIAEGVETRTQANYLQSRGVNVHQGWLYFKALELPQLQREVNRCAHKERAA</sequence>
<dbReference type="OrthoDB" id="675397at2"/>
<comment type="catalytic activity">
    <reaction evidence="9">
        <text>3',3'-c-di-GMP + H2O = 5'-phosphoguanylyl(3'-&gt;5')guanosine + H(+)</text>
        <dbReference type="Rhea" id="RHEA:24902"/>
        <dbReference type="ChEBI" id="CHEBI:15377"/>
        <dbReference type="ChEBI" id="CHEBI:15378"/>
        <dbReference type="ChEBI" id="CHEBI:58754"/>
        <dbReference type="ChEBI" id="CHEBI:58805"/>
        <dbReference type="EC" id="3.1.4.52"/>
    </reaction>
</comment>
<evidence type="ECO:0000256" key="6">
    <source>
        <dbReference type="ARBA" id="ARBA00022801"/>
    </source>
</evidence>
<comment type="subcellular location">
    <subcellularLocation>
        <location evidence="1">Cell membrane</location>
        <topology evidence="1">Multi-pass membrane protein</topology>
    </subcellularLocation>
</comment>
<dbReference type="RefSeq" id="WP_099641650.1">
    <property type="nucleotide sequence ID" value="NZ_NKHF01000037.1"/>
</dbReference>
<evidence type="ECO:0000259" key="11">
    <source>
        <dbReference type="PROSITE" id="PS50883"/>
    </source>
</evidence>
<feature type="transmembrane region" description="Helical" evidence="10">
    <location>
        <begin position="15"/>
        <end position="34"/>
    </location>
</feature>
<evidence type="ECO:0000256" key="9">
    <source>
        <dbReference type="ARBA" id="ARBA00034290"/>
    </source>
</evidence>
<evidence type="ECO:0000256" key="5">
    <source>
        <dbReference type="ARBA" id="ARBA00022692"/>
    </source>
</evidence>
<dbReference type="InterPro" id="IPR035919">
    <property type="entry name" value="EAL_sf"/>
</dbReference>
<proteinExistence type="predicted"/>
<dbReference type="InterPro" id="IPR024744">
    <property type="entry name" value="CSS-motif_dom"/>
</dbReference>
<protein>
    <recommendedName>
        <fullName evidence="2">cyclic-guanylate-specific phosphodiesterase</fullName>
        <ecNumber evidence="2">3.1.4.52</ecNumber>
    </recommendedName>
</protein>
<dbReference type="PANTHER" id="PTHR33121">
    <property type="entry name" value="CYCLIC DI-GMP PHOSPHODIESTERASE PDEF"/>
    <property type="match status" value="1"/>
</dbReference>
<keyword evidence="6" id="KW-0378">Hydrolase</keyword>
<dbReference type="SMART" id="SM00052">
    <property type="entry name" value="EAL"/>
    <property type="match status" value="1"/>
</dbReference>